<dbReference type="EMBL" id="CP063657">
    <property type="protein sequence ID" value="QOW22030.1"/>
    <property type="molecule type" value="Genomic_DNA"/>
</dbReference>
<gene>
    <name evidence="1" type="ORF">INQ42_12655</name>
</gene>
<reference evidence="1 2" key="1">
    <citation type="submission" date="2020-10" db="EMBL/GenBank/DDBJ databases">
        <title>complete genome sequencing of Lysobacter sp. H23M41.</title>
        <authorList>
            <person name="Bae J.-W."/>
            <person name="Lee S.-Y."/>
        </authorList>
    </citation>
    <scope>NUCLEOTIDE SEQUENCE [LARGE SCALE GENOMIC DNA]</scope>
    <source>
        <strain evidence="1 2">H23M41</strain>
    </source>
</reference>
<accession>A0A7S6UKN1</accession>
<evidence type="ECO:0000313" key="2">
    <source>
        <dbReference type="Proteomes" id="UP000593932"/>
    </source>
</evidence>
<proteinExistence type="predicted"/>
<evidence type="ECO:0000313" key="1">
    <source>
        <dbReference type="EMBL" id="QOW22030.1"/>
    </source>
</evidence>
<sequence length="167" mass="18455">MAAISQSDKNEILRLVGGIVLTSQDVERYLKHVLPYIGNGELSVSSQIARHEKLKKRMLGLLVGELVDSSTSDSLDFSQHMARIVHDRNQVVHHFNETYGQQLSTGSADEVKASLQSVLANLTNLKSVTEQMMAIVLEGLRDITFANTPEQTQMADLCASFRQQIAS</sequence>
<keyword evidence="2" id="KW-1185">Reference proteome</keyword>
<name>A0A7S6UKN1_9GAMM</name>
<organism evidence="1 2">
    <name type="scientific">Novilysobacter avium</name>
    <dbReference type="NCBI Taxonomy" id="2781023"/>
    <lineage>
        <taxon>Bacteria</taxon>
        <taxon>Pseudomonadati</taxon>
        <taxon>Pseudomonadota</taxon>
        <taxon>Gammaproteobacteria</taxon>
        <taxon>Lysobacterales</taxon>
        <taxon>Lysobacteraceae</taxon>
        <taxon>Novilysobacter</taxon>
    </lineage>
</organism>
<protein>
    <submittedName>
        <fullName evidence="1">Uncharacterized protein</fullName>
    </submittedName>
</protein>
<dbReference type="RefSeq" id="WP_194034580.1">
    <property type="nucleotide sequence ID" value="NZ_CP063657.1"/>
</dbReference>
<dbReference type="Proteomes" id="UP000593932">
    <property type="component" value="Chromosome"/>
</dbReference>